<gene>
    <name evidence="2" type="ORF">HMPREF9444_02129</name>
</gene>
<dbReference type="HOGENOM" id="CLU_434698_0_0_6"/>
<dbReference type="STRING" id="762983.HMPREF9444_02129"/>
<dbReference type="Proteomes" id="UP000018458">
    <property type="component" value="Unassembled WGS sequence"/>
</dbReference>
<sequence>MPKPPTANHKLNLDNVTASLKLLAENSDLKSDVIVKTSTSTKTQTETEILSPESKNTSGVLSVKEGLGKITSASSFDKKDQDFLSLAEDINNYLTDITSALQIMQDHEVNVKEDGISGQLAKITSLGIELGRSVQPQESRSSYAKNMVEDKEVFLNDPFSGGDVSALSLVAPQEAPIDLDNSQELEDKDDDNGSLSLLDVSHDSISKSESEAQSAVNNEALEEKQSDKNSDNFFIDEDLEYAPDEAEQKNKLKSEIIAKAQEIKFSNEGLNTQDDFSLKHIKSENSFTDHGAACEYTLKTIESDPFDDESPLNCKDIIFSDSDFGCKLIIPKGKNYSNTKLLKETSKEEILNFALKQIQKAAIDKRALYFKEQDVYKKGNDAANLPVSENNDLSDKHGQQILLNEADEVENQQVDSEISVDDSEIDYTDMPLDNSQDMLFYADVEDAVVNEIQDGNPAKVSKQQVQNAYQQSFQNQLSFKGKRLLEPNDFLDEVAKIDPWYQTILKAGYSSGPDFAALLYTIRKQNEADPNKWIIYISDDFKLLATDPTWKHNLVTKFSISNSKPVDIDIELTSQAPEGCPYLQACALFIKQLNATRNALLSNRKLTELLNDLGEDLYKMRIDLYTDVH</sequence>
<evidence type="ECO:0000313" key="3">
    <source>
        <dbReference type="Proteomes" id="UP000018458"/>
    </source>
</evidence>
<evidence type="ECO:0000256" key="1">
    <source>
        <dbReference type="SAM" id="MobiDB-lite"/>
    </source>
</evidence>
<protein>
    <submittedName>
        <fullName evidence="2">Uncharacterized protein</fullName>
    </submittedName>
</protein>
<reference evidence="2 3" key="1">
    <citation type="submission" date="2011-01" db="EMBL/GenBank/DDBJ databases">
        <authorList>
            <person name="Weinstock G."/>
            <person name="Sodergren E."/>
            <person name="Clifton S."/>
            <person name="Fulton L."/>
            <person name="Fulton B."/>
            <person name="Courtney L."/>
            <person name="Fronick C."/>
            <person name="Harrison M."/>
            <person name="Strong C."/>
            <person name="Farmer C."/>
            <person name="Delahaunty K."/>
            <person name="Markovic C."/>
            <person name="Hall O."/>
            <person name="Minx P."/>
            <person name="Tomlinson C."/>
            <person name="Mitreva M."/>
            <person name="Hou S."/>
            <person name="Chen J."/>
            <person name="Wollam A."/>
            <person name="Pepin K.H."/>
            <person name="Johnson M."/>
            <person name="Bhonagiri V."/>
            <person name="Zhang X."/>
            <person name="Suruliraj S."/>
            <person name="Warren W."/>
            <person name="Chinwalla A."/>
            <person name="Mardis E.R."/>
            <person name="Wilson R.K."/>
        </authorList>
    </citation>
    <scope>NUCLEOTIDE SEQUENCE [LARGE SCALE GENOMIC DNA]</scope>
    <source>
        <strain evidence="3">DSM 22608 / JCM 16073 / KCTC 15190 / YIT 12066</strain>
    </source>
</reference>
<dbReference type="OrthoDB" id="7053563at2"/>
<dbReference type="EMBL" id="AEVO01000150">
    <property type="protein sequence ID" value="EFY06156.1"/>
    <property type="molecule type" value="Genomic_DNA"/>
</dbReference>
<proteinExistence type="predicted"/>
<accession>E8LMY0</accession>
<name>E8LMY0_SUCHY</name>
<keyword evidence="3" id="KW-1185">Reference proteome</keyword>
<dbReference type="RefSeq" id="WP_009144268.1">
    <property type="nucleotide sequence ID" value="NZ_GL831071.1"/>
</dbReference>
<organism evidence="2 3">
    <name type="scientific">Succinatimonas hippei (strain DSM 22608 / JCM 16073 / KCTC 15190 / YIT 12066)</name>
    <dbReference type="NCBI Taxonomy" id="762983"/>
    <lineage>
        <taxon>Bacteria</taxon>
        <taxon>Pseudomonadati</taxon>
        <taxon>Pseudomonadota</taxon>
        <taxon>Gammaproteobacteria</taxon>
        <taxon>Aeromonadales</taxon>
        <taxon>Succinivibrionaceae</taxon>
        <taxon>Succinatimonas</taxon>
    </lineage>
</organism>
<comment type="caution">
    <text evidence="2">The sequence shown here is derived from an EMBL/GenBank/DDBJ whole genome shotgun (WGS) entry which is preliminary data.</text>
</comment>
<evidence type="ECO:0000313" key="2">
    <source>
        <dbReference type="EMBL" id="EFY06156.1"/>
    </source>
</evidence>
<dbReference type="AlphaFoldDB" id="E8LMY0"/>
<feature type="region of interest" description="Disordered" evidence="1">
    <location>
        <begin position="203"/>
        <end position="229"/>
    </location>
</feature>